<dbReference type="GO" id="GO:0005886">
    <property type="term" value="C:plasma membrane"/>
    <property type="evidence" value="ECO:0007669"/>
    <property type="project" value="TreeGrafter"/>
</dbReference>
<dbReference type="GO" id="GO:0016485">
    <property type="term" value="P:protein processing"/>
    <property type="evidence" value="ECO:0007669"/>
    <property type="project" value="TreeGrafter"/>
</dbReference>
<dbReference type="GO" id="GO:0004222">
    <property type="term" value="F:metalloendopeptidase activity"/>
    <property type="evidence" value="ECO:0007669"/>
    <property type="project" value="InterPro"/>
</dbReference>
<evidence type="ECO:0000259" key="1">
    <source>
        <dbReference type="Pfam" id="PF01431"/>
    </source>
</evidence>
<keyword evidence="3" id="KW-1185">Reference proteome</keyword>
<dbReference type="PANTHER" id="PTHR11733:SF224">
    <property type="entry name" value="NEPRILYSIN-2"/>
    <property type="match status" value="1"/>
</dbReference>
<dbReference type="PROSITE" id="PS51885">
    <property type="entry name" value="NEPRILYSIN"/>
    <property type="match status" value="1"/>
</dbReference>
<dbReference type="OrthoDB" id="6419060at2759"/>
<accession>A0A4Y2HPA5</accession>
<dbReference type="InterPro" id="IPR000718">
    <property type="entry name" value="Peptidase_M13"/>
</dbReference>
<feature type="domain" description="Peptidase M13 C-terminal" evidence="1">
    <location>
        <begin position="21"/>
        <end position="87"/>
    </location>
</feature>
<dbReference type="Gene3D" id="3.40.390.10">
    <property type="entry name" value="Collagenase (Catalytic Domain)"/>
    <property type="match status" value="1"/>
</dbReference>
<feature type="non-terminal residue" evidence="2">
    <location>
        <position position="87"/>
    </location>
</feature>
<dbReference type="AlphaFoldDB" id="A0A4Y2HPA5"/>
<reference evidence="2 3" key="1">
    <citation type="journal article" date="2019" name="Sci. Rep.">
        <title>Orb-weaving spider Araneus ventricosus genome elucidates the spidroin gene catalogue.</title>
        <authorList>
            <person name="Kono N."/>
            <person name="Nakamura H."/>
            <person name="Ohtoshi R."/>
            <person name="Moran D.A.P."/>
            <person name="Shinohara A."/>
            <person name="Yoshida Y."/>
            <person name="Fujiwara M."/>
            <person name="Mori M."/>
            <person name="Tomita M."/>
            <person name="Arakawa K."/>
        </authorList>
    </citation>
    <scope>NUCLEOTIDE SEQUENCE [LARGE SCALE GENOMIC DNA]</scope>
</reference>
<dbReference type="Proteomes" id="UP000499080">
    <property type="component" value="Unassembled WGS sequence"/>
</dbReference>
<dbReference type="EMBL" id="BGPR01103675">
    <property type="protein sequence ID" value="GBM67165.1"/>
    <property type="molecule type" value="Genomic_DNA"/>
</dbReference>
<evidence type="ECO:0000313" key="2">
    <source>
        <dbReference type="EMBL" id="GBM67165.1"/>
    </source>
</evidence>
<gene>
    <name evidence="2" type="primary">Nep2_5</name>
    <name evidence="2" type="ORF">AVEN_254690_1</name>
</gene>
<evidence type="ECO:0000313" key="3">
    <source>
        <dbReference type="Proteomes" id="UP000499080"/>
    </source>
</evidence>
<dbReference type="PANTHER" id="PTHR11733">
    <property type="entry name" value="ZINC METALLOPROTEASE FAMILY M13 NEPRILYSIN-RELATED"/>
    <property type="match status" value="1"/>
</dbReference>
<name>A0A4Y2HPA5_ARAVE</name>
<protein>
    <submittedName>
        <fullName evidence="2">Neprilysin-2</fullName>
    </submittedName>
</protein>
<dbReference type="Pfam" id="PF01431">
    <property type="entry name" value="Peptidase_M13"/>
    <property type="match status" value="1"/>
</dbReference>
<organism evidence="2 3">
    <name type="scientific">Araneus ventricosus</name>
    <name type="common">Orbweaver spider</name>
    <name type="synonym">Epeira ventricosa</name>
    <dbReference type="NCBI Taxonomy" id="182803"/>
    <lineage>
        <taxon>Eukaryota</taxon>
        <taxon>Metazoa</taxon>
        <taxon>Ecdysozoa</taxon>
        <taxon>Arthropoda</taxon>
        <taxon>Chelicerata</taxon>
        <taxon>Arachnida</taxon>
        <taxon>Araneae</taxon>
        <taxon>Araneomorphae</taxon>
        <taxon>Entelegynae</taxon>
        <taxon>Araneoidea</taxon>
        <taxon>Araneidae</taxon>
        <taxon>Araneus</taxon>
    </lineage>
</organism>
<dbReference type="InterPro" id="IPR024079">
    <property type="entry name" value="MetalloPept_cat_dom_sf"/>
</dbReference>
<dbReference type="InterPro" id="IPR018497">
    <property type="entry name" value="Peptidase_M13_C"/>
</dbReference>
<comment type="caution">
    <text evidence="2">The sequence shown here is derived from an EMBL/GenBank/DDBJ whole genome shotgun (WGS) entry which is preliminary data.</text>
</comment>
<sequence>MFFPLVNVKLKKYVFNTNTLSKNYKIPVFEVWCGKYRPEVLKLRIMTGSHSPAPYRVIGPLANTPEFAREFGCPLGSPMNPVKKCSV</sequence>
<dbReference type="SUPFAM" id="SSF55486">
    <property type="entry name" value="Metalloproteases ('zincins'), catalytic domain"/>
    <property type="match status" value="1"/>
</dbReference>
<proteinExistence type="predicted"/>